<organism evidence="1 2">
    <name type="scientific">Monoglobus pectinilyticus</name>
    <dbReference type="NCBI Taxonomy" id="1981510"/>
    <lineage>
        <taxon>Bacteria</taxon>
        <taxon>Bacillati</taxon>
        <taxon>Bacillota</taxon>
        <taxon>Clostridia</taxon>
        <taxon>Monoglobales</taxon>
        <taxon>Monoglobaceae</taxon>
        <taxon>Monoglobus</taxon>
    </lineage>
</organism>
<evidence type="ECO:0000313" key="2">
    <source>
        <dbReference type="Proteomes" id="UP000235589"/>
    </source>
</evidence>
<dbReference type="RefSeq" id="WP_102366380.1">
    <property type="nucleotide sequence ID" value="NZ_CP020991.1"/>
</dbReference>
<dbReference type="EMBL" id="CP020991">
    <property type="protein sequence ID" value="AUO20249.1"/>
    <property type="molecule type" value="Genomic_DNA"/>
</dbReference>
<reference evidence="1 2" key="1">
    <citation type="submission" date="2017-04" db="EMBL/GenBank/DDBJ databases">
        <title>Monoglobus pectinilyticus 14 draft genome.</title>
        <authorList>
            <person name="Kim C."/>
            <person name="Rosendale D.I."/>
            <person name="Kelly W.J."/>
            <person name="Tannock G.W."/>
            <person name="Patchett M.L."/>
            <person name="Jordens J.Z."/>
        </authorList>
    </citation>
    <scope>NUCLEOTIDE SEQUENCE [LARGE SCALE GENOMIC DNA]</scope>
    <source>
        <strain evidence="1 2">14</strain>
    </source>
</reference>
<evidence type="ECO:0000313" key="1">
    <source>
        <dbReference type="EMBL" id="AUO20249.1"/>
    </source>
</evidence>
<keyword evidence="2" id="KW-1185">Reference proteome</keyword>
<dbReference type="AlphaFoldDB" id="A0A2K9P5J7"/>
<accession>A0A2K9P5J7</accession>
<dbReference type="Proteomes" id="UP000235589">
    <property type="component" value="Chromosome"/>
</dbReference>
<sequence>MSYLDSRHNKREKKLRRNYEIDSSLYESLEELTLIYQATVADLINTAIEYLIKTENVLLYEKPKNEITTIHTINIRESNIAGMDKLKDKYGISIYKLVNIAIRNLLDDYHK</sequence>
<dbReference type="GeneID" id="98063479"/>
<gene>
    <name evidence="1" type="ORF">B9O19_02107</name>
</gene>
<name>A0A2K9P5J7_9FIRM</name>
<protein>
    <submittedName>
        <fullName evidence="1">Uncharacterized protein</fullName>
    </submittedName>
</protein>
<dbReference type="OrthoDB" id="1852224at2"/>
<dbReference type="KEGG" id="mpec:B9O19_02107"/>
<proteinExistence type="predicted"/>